<evidence type="ECO:0000313" key="4">
    <source>
        <dbReference type="Proteomes" id="UP001498398"/>
    </source>
</evidence>
<feature type="signal peptide" evidence="2">
    <location>
        <begin position="1"/>
        <end position="17"/>
    </location>
</feature>
<evidence type="ECO:0000313" key="3">
    <source>
        <dbReference type="EMBL" id="KAK7468388.1"/>
    </source>
</evidence>
<protein>
    <submittedName>
        <fullName evidence="3">Uncharacterized protein</fullName>
    </submittedName>
</protein>
<name>A0ABR1JX19_9AGAR</name>
<keyword evidence="2" id="KW-0732">Signal</keyword>
<organism evidence="3 4">
    <name type="scientific">Marasmiellus scandens</name>
    <dbReference type="NCBI Taxonomy" id="2682957"/>
    <lineage>
        <taxon>Eukaryota</taxon>
        <taxon>Fungi</taxon>
        <taxon>Dikarya</taxon>
        <taxon>Basidiomycota</taxon>
        <taxon>Agaricomycotina</taxon>
        <taxon>Agaricomycetes</taxon>
        <taxon>Agaricomycetidae</taxon>
        <taxon>Agaricales</taxon>
        <taxon>Marasmiineae</taxon>
        <taxon>Omphalotaceae</taxon>
        <taxon>Marasmiellus</taxon>
    </lineage>
</organism>
<reference evidence="3 4" key="1">
    <citation type="submission" date="2024-01" db="EMBL/GenBank/DDBJ databases">
        <title>A draft genome for the cacao thread blight pathogen Marasmiellus scandens.</title>
        <authorList>
            <person name="Baruah I.K."/>
            <person name="Leung J."/>
            <person name="Bukari Y."/>
            <person name="Amoako-Attah I."/>
            <person name="Meinhardt L.W."/>
            <person name="Bailey B.A."/>
            <person name="Cohen S.P."/>
        </authorList>
    </citation>
    <scope>NUCLEOTIDE SEQUENCE [LARGE SCALE GENOMIC DNA]</scope>
    <source>
        <strain evidence="3 4">GH-19</strain>
    </source>
</reference>
<dbReference type="Proteomes" id="UP001498398">
    <property type="component" value="Unassembled WGS sequence"/>
</dbReference>
<feature type="chain" id="PRO_5045200843" evidence="2">
    <location>
        <begin position="18"/>
        <end position="76"/>
    </location>
</feature>
<proteinExistence type="predicted"/>
<keyword evidence="4" id="KW-1185">Reference proteome</keyword>
<sequence length="76" mass="8503">MFVHVTHHLALELLALAERPPHSSRYSTSSKLVPSISQEPTDPEPRVDFSFYNAFPAAGVHSIKVKVFHDAAYPQM</sequence>
<evidence type="ECO:0000256" key="1">
    <source>
        <dbReference type="SAM" id="MobiDB-lite"/>
    </source>
</evidence>
<feature type="region of interest" description="Disordered" evidence="1">
    <location>
        <begin position="20"/>
        <end position="42"/>
    </location>
</feature>
<feature type="compositionally biased region" description="Polar residues" evidence="1">
    <location>
        <begin position="24"/>
        <end position="40"/>
    </location>
</feature>
<gene>
    <name evidence="3" type="ORF">VKT23_002904</name>
</gene>
<comment type="caution">
    <text evidence="3">The sequence shown here is derived from an EMBL/GenBank/DDBJ whole genome shotgun (WGS) entry which is preliminary data.</text>
</comment>
<dbReference type="EMBL" id="JBANRG010000003">
    <property type="protein sequence ID" value="KAK7468388.1"/>
    <property type="molecule type" value="Genomic_DNA"/>
</dbReference>
<evidence type="ECO:0000256" key="2">
    <source>
        <dbReference type="SAM" id="SignalP"/>
    </source>
</evidence>
<accession>A0ABR1JX19</accession>